<feature type="transmembrane region" description="Helical" evidence="6">
    <location>
        <begin position="59"/>
        <end position="79"/>
    </location>
</feature>
<feature type="region of interest" description="Disordered" evidence="7">
    <location>
        <begin position="1"/>
        <end position="28"/>
    </location>
</feature>
<comment type="caution">
    <text evidence="9">The sequence shown here is derived from an EMBL/GenBank/DDBJ whole genome shotgun (WGS) entry which is preliminary data.</text>
</comment>
<dbReference type="PANTHER" id="PTHR43229">
    <property type="entry name" value="NODULATION PROTEIN J"/>
    <property type="match status" value="1"/>
</dbReference>
<comment type="similarity">
    <text evidence="6">Belongs to the ABC-2 integral membrane protein family.</text>
</comment>
<feature type="transmembrane region" description="Helical" evidence="6">
    <location>
        <begin position="85"/>
        <end position="106"/>
    </location>
</feature>
<evidence type="ECO:0000256" key="7">
    <source>
        <dbReference type="SAM" id="MobiDB-lite"/>
    </source>
</evidence>
<dbReference type="InterPro" id="IPR047817">
    <property type="entry name" value="ABC2_TM_bact-type"/>
</dbReference>
<proteinExistence type="inferred from homology"/>
<evidence type="ECO:0000259" key="8">
    <source>
        <dbReference type="PROSITE" id="PS51012"/>
    </source>
</evidence>
<dbReference type="InterPro" id="IPR051784">
    <property type="entry name" value="Nod_factor_ABC_transporter"/>
</dbReference>
<gene>
    <name evidence="9" type="ORF">PGB27_07425</name>
</gene>
<feature type="transmembrane region" description="Helical" evidence="6">
    <location>
        <begin position="167"/>
        <end position="192"/>
    </location>
</feature>
<evidence type="ECO:0000256" key="1">
    <source>
        <dbReference type="ARBA" id="ARBA00004141"/>
    </source>
</evidence>
<evidence type="ECO:0000256" key="6">
    <source>
        <dbReference type="RuleBase" id="RU361157"/>
    </source>
</evidence>
<feature type="transmembrane region" description="Helical" evidence="6">
    <location>
        <begin position="144"/>
        <end position="161"/>
    </location>
</feature>
<dbReference type="Proteomes" id="UP001300763">
    <property type="component" value="Unassembled WGS sequence"/>
</dbReference>
<evidence type="ECO:0000256" key="5">
    <source>
        <dbReference type="ARBA" id="ARBA00023251"/>
    </source>
</evidence>
<dbReference type="RefSeq" id="WP_274199731.1">
    <property type="nucleotide sequence ID" value="NZ_JAQZAO010000003.1"/>
</dbReference>
<keyword evidence="2 6" id="KW-0812">Transmembrane</keyword>
<accession>A0ABT5SQR9</accession>
<dbReference type="EMBL" id="JAQZAO010000003">
    <property type="protein sequence ID" value="MDD7965182.1"/>
    <property type="molecule type" value="Genomic_DNA"/>
</dbReference>
<evidence type="ECO:0000313" key="9">
    <source>
        <dbReference type="EMBL" id="MDD7965182.1"/>
    </source>
</evidence>
<feature type="domain" description="ABC transmembrane type-2" evidence="8">
    <location>
        <begin position="54"/>
        <end position="281"/>
    </location>
</feature>
<evidence type="ECO:0000313" key="10">
    <source>
        <dbReference type="Proteomes" id="UP001300763"/>
    </source>
</evidence>
<evidence type="ECO:0000256" key="3">
    <source>
        <dbReference type="ARBA" id="ARBA00022989"/>
    </source>
</evidence>
<name>A0ABT5SQR9_9PSEU</name>
<dbReference type="PROSITE" id="PS51012">
    <property type="entry name" value="ABC_TM2"/>
    <property type="match status" value="1"/>
</dbReference>
<keyword evidence="6" id="KW-1003">Cell membrane</keyword>
<keyword evidence="3 6" id="KW-1133">Transmembrane helix</keyword>
<evidence type="ECO:0000256" key="2">
    <source>
        <dbReference type="ARBA" id="ARBA00022692"/>
    </source>
</evidence>
<sequence>MTLDRTADRTDPARPADTDLGAPAAPRRVTPAQWASQSLTMAWRSLVQIKHNPSELLDLSIQPIMFVLLFTFVFGGAIYGSADAYLQFALGGLIAQNALFLTIYTATGLATDLQKGTFDRFRSLPIARSAPLSGRIVGDVVRQLWSLVVLLVVGVVLGFRITTSPVAVLAAFGLLVAFTLAFSWTSVLLGVLARDPEKVQIYGFTVLFPLTFASNAFAPTQTMPGWLQAWVAINPVTRMADALRGLLVGGPVAANAIATLLWGVAFAAVFGPLAVWALRTRV</sequence>
<dbReference type="PIRSF" id="PIRSF006648">
    <property type="entry name" value="DrrB"/>
    <property type="match status" value="1"/>
</dbReference>
<dbReference type="InterPro" id="IPR000412">
    <property type="entry name" value="ABC_2_transport"/>
</dbReference>
<dbReference type="PANTHER" id="PTHR43229:SF2">
    <property type="entry name" value="NODULATION PROTEIN J"/>
    <property type="match status" value="1"/>
</dbReference>
<organism evidence="9 10">
    <name type="scientific">Actinomycetospora lemnae</name>
    <dbReference type="NCBI Taxonomy" id="3019891"/>
    <lineage>
        <taxon>Bacteria</taxon>
        <taxon>Bacillati</taxon>
        <taxon>Actinomycetota</taxon>
        <taxon>Actinomycetes</taxon>
        <taxon>Pseudonocardiales</taxon>
        <taxon>Pseudonocardiaceae</taxon>
        <taxon>Actinomycetospora</taxon>
    </lineage>
</organism>
<keyword evidence="4 6" id="KW-0472">Membrane</keyword>
<feature type="transmembrane region" description="Helical" evidence="6">
    <location>
        <begin position="199"/>
        <end position="218"/>
    </location>
</feature>
<keyword evidence="6" id="KW-0813">Transport</keyword>
<evidence type="ECO:0000256" key="4">
    <source>
        <dbReference type="ARBA" id="ARBA00023136"/>
    </source>
</evidence>
<keyword evidence="5" id="KW-0046">Antibiotic resistance</keyword>
<protein>
    <recommendedName>
        <fullName evidence="6">Transport permease protein</fullName>
    </recommendedName>
</protein>
<reference evidence="9 10" key="1">
    <citation type="submission" date="2023-02" db="EMBL/GenBank/DDBJ databases">
        <title>Genome sequencing required for Actinomycetospora new species description.</title>
        <authorList>
            <person name="Saimee Y."/>
            <person name="Duangmal K."/>
        </authorList>
    </citation>
    <scope>NUCLEOTIDE SEQUENCE [LARGE SCALE GENOMIC DNA]</scope>
    <source>
        <strain evidence="9 10">DW7H6</strain>
    </source>
</reference>
<comment type="subcellular location">
    <subcellularLocation>
        <location evidence="6">Cell membrane</location>
        <topology evidence="6">Multi-pass membrane protein</topology>
    </subcellularLocation>
    <subcellularLocation>
        <location evidence="1">Membrane</location>
        <topology evidence="1">Multi-pass membrane protein</topology>
    </subcellularLocation>
</comment>
<keyword evidence="10" id="KW-1185">Reference proteome</keyword>
<feature type="transmembrane region" description="Helical" evidence="6">
    <location>
        <begin position="252"/>
        <end position="278"/>
    </location>
</feature>
<dbReference type="InterPro" id="IPR013525">
    <property type="entry name" value="ABC2_TM"/>
</dbReference>
<feature type="compositionally biased region" description="Basic and acidic residues" evidence="7">
    <location>
        <begin position="1"/>
        <end position="17"/>
    </location>
</feature>
<dbReference type="Pfam" id="PF01061">
    <property type="entry name" value="ABC2_membrane"/>
    <property type="match status" value="1"/>
</dbReference>